<feature type="compositionally biased region" description="Low complexity" evidence="7">
    <location>
        <begin position="416"/>
        <end position="428"/>
    </location>
</feature>
<evidence type="ECO:0000256" key="3">
    <source>
        <dbReference type="ARBA" id="ARBA00022787"/>
    </source>
</evidence>
<protein>
    <recommendedName>
        <fullName evidence="6">Mitochondrial distribution and morphology protein 10</fullName>
    </recommendedName>
    <alternativeName>
        <fullName evidence="6">Mitochondrial inheritance component MDM10</fullName>
    </alternativeName>
</protein>
<dbReference type="EMBL" id="JMSN01000035">
    <property type="protein sequence ID" value="KDN46440.1"/>
    <property type="molecule type" value="Genomic_DNA"/>
</dbReference>
<keyword evidence="1 6" id="KW-1134">Transmembrane beta strand</keyword>
<dbReference type="AlphaFoldDB" id="A0A066W6P9"/>
<dbReference type="Pfam" id="PF12519">
    <property type="entry name" value="MDM10"/>
    <property type="match status" value="1"/>
</dbReference>
<comment type="subunit">
    <text evidence="6">Component of the ER-mitochondria encounter structure (ERMES) or MDM complex, composed of MMM1, MDM10, MDM12 and MDM34. Associates with the mitochondrial outer membrane sorting assembly machinery SAM(core) complex.</text>
</comment>
<dbReference type="STRING" id="1037660.A0A066W6P9"/>
<comment type="similarity">
    <text evidence="6">Belongs to the MDM10 family.</text>
</comment>
<dbReference type="InParanoid" id="A0A066W6P9"/>
<dbReference type="OMA" id="DALWGFR"/>
<reference evidence="8 9" key="1">
    <citation type="submission" date="2014-05" db="EMBL/GenBank/DDBJ databases">
        <title>Draft genome sequence of a rare smut relative, Tilletiaria anomala UBC 951.</title>
        <authorList>
            <consortium name="DOE Joint Genome Institute"/>
            <person name="Toome M."/>
            <person name="Kuo A."/>
            <person name="Henrissat B."/>
            <person name="Lipzen A."/>
            <person name="Tritt A."/>
            <person name="Yoshinaga Y."/>
            <person name="Zane M."/>
            <person name="Barry K."/>
            <person name="Grigoriev I.V."/>
            <person name="Spatafora J.W."/>
            <person name="Aimea M.C."/>
        </authorList>
    </citation>
    <scope>NUCLEOTIDE SEQUENCE [LARGE SCALE GENOMIC DNA]</scope>
    <source>
        <strain evidence="8 9">UBC 951</strain>
    </source>
</reference>
<organism evidence="8 9">
    <name type="scientific">Tilletiaria anomala (strain ATCC 24038 / CBS 436.72 / UBC 951)</name>
    <dbReference type="NCBI Taxonomy" id="1037660"/>
    <lineage>
        <taxon>Eukaryota</taxon>
        <taxon>Fungi</taxon>
        <taxon>Dikarya</taxon>
        <taxon>Basidiomycota</taxon>
        <taxon>Ustilaginomycotina</taxon>
        <taxon>Exobasidiomycetes</taxon>
        <taxon>Georgefischeriales</taxon>
        <taxon>Tilletiariaceae</taxon>
        <taxon>Tilletiaria</taxon>
    </lineage>
</organism>
<proteinExistence type="inferred from homology"/>
<evidence type="ECO:0000256" key="7">
    <source>
        <dbReference type="SAM" id="MobiDB-lite"/>
    </source>
</evidence>
<gene>
    <name evidence="6" type="primary">MDM10</name>
    <name evidence="8" type="ORF">K437DRAFT_256165</name>
</gene>
<comment type="caution">
    <text evidence="8">The sequence shown here is derived from an EMBL/GenBank/DDBJ whole genome shotgun (WGS) entry which is preliminary data.</text>
</comment>
<comment type="subcellular location">
    <subcellularLocation>
        <location evidence="6">Mitochondrion outer membrane</location>
        <topology evidence="6">Multi-pass membrane protein</topology>
    </subcellularLocation>
    <text evidence="6">The ERMES/MDM complex localizes to a few discrete foci (around 10 per single cell), that represent mitochondria-endoplasmic reticulum junctions. These foci are often found next to mtDNA nucleoids.</text>
</comment>
<dbReference type="GO" id="GO:1990456">
    <property type="term" value="P:mitochondrion-endoplasmic reticulum membrane tethering"/>
    <property type="evidence" value="ECO:0007669"/>
    <property type="project" value="UniProtKB-UniRule"/>
</dbReference>
<feature type="region of interest" description="Disordered" evidence="7">
    <location>
        <begin position="412"/>
        <end position="431"/>
    </location>
</feature>
<evidence type="ECO:0000313" key="8">
    <source>
        <dbReference type="EMBL" id="KDN46440.1"/>
    </source>
</evidence>
<dbReference type="Proteomes" id="UP000027361">
    <property type="component" value="Unassembled WGS sequence"/>
</dbReference>
<keyword evidence="3 6" id="KW-1000">Mitochondrion outer membrane</keyword>
<dbReference type="RefSeq" id="XP_013243529.1">
    <property type="nucleotide sequence ID" value="XM_013388075.1"/>
</dbReference>
<evidence type="ECO:0000256" key="4">
    <source>
        <dbReference type="ARBA" id="ARBA00023128"/>
    </source>
</evidence>
<dbReference type="HOGENOM" id="CLU_026505_2_0_1"/>
<comment type="function">
    <text evidence="6">Component of the ERMES/MDM complex, which serves as a molecular tether to connect the endoplasmic reticulum and mitochondria. Components of this complex are involved in the control of mitochondrial shape and protein biogenesis and may function in phospholipid exchange. MDM10 is involved in the late assembly steps of the general translocase of the mitochondrial outer membrane (TOM complex). Functions in the TOM40-specific route of the assembly of outer membrane beta-barrel proteins, including the association of TOM40 with the receptor TOM22 and small TOM proteins. Can associate with the SAM(core) complex as well as the MDM12-MMM1 complex, both involved in late steps of the major beta-barrel assembly pathway, that is responsible for biogenesis of all outer membrane beta-barrel proteins. May act as a switch that shuttles between both complexes and channels precursor proteins into the TOM40-specific pathway. Plays a role in mitochondrial morphology and in the inheritance of mitochondria.</text>
</comment>
<name>A0A066W6P9_TILAU</name>
<keyword evidence="4 6" id="KW-0496">Mitochondrion</keyword>
<evidence type="ECO:0000256" key="6">
    <source>
        <dbReference type="HAMAP-Rule" id="MF_03102"/>
    </source>
</evidence>
<comment type="domain">
    <text evidence="6">Lacks alpha-helical transmembrane segments, suggesting that it resides in the membrane via beta-sheet conformations similar to those predicted for other outer membrane proteins and porin.</text>
</comment>
<evidence type="ECO:0000313" key="9">
    <source>
        <dbReference type="Proteomes" id="UP000027361"/>
    </source>
</evidence>
<dbReference type="GO" id="GO:0045040">
    <property type="term" value="P:protein insertion into mitochondrial outer membrane"/>
    <property type="evidence" value="ECO:0007669"/>
    <property type="project" value="UniProtKB-UniRule"/>
</dbReference>
<dbReference type="PANTHER" id="PTHR28035">
    <property type="entry name" value="MITOCHONDRIAL DISTRIBUTION AND MORPHOLOGY PROTEIN 10"/>
    <property type="match status" value="1"/>
</dbReference>
<keyword evidence="9" id="KW-1185">Reference proteome</keyword>
<dbReference type="GO" id="GO:0070096">
    <property type="term" value="P:mitochondrial outer membrane translocase complex assembly"/>
    <property type="evidence" value="ECO:0007669"/>
    <property type="project" value="UniProtKB-UniRule"/>
</dbReference>
<accession>A0A066W6P9</accession>
<feature type="region of interest" description="Disordered" evidence="7">
    <location>
        <begin position="451"/>
        <end position="471"/>
    </location>
</feature>
<evidence type="ECO:0000256" key="5">
    <source>
        <dbReference type="ARBA" id="ARBA00023136"/>
    </source>
</evidence>
<dbReference type="GO" id="GO:0001401">
    <property type="term" value="C:SAM complex"/>
    <property type="evidence" value="ECO:0007669"/>
    <property type="project" value="TreeGrafter"/>
</dbReference>
<evidence type="ECO:0000256" key="1">
    <source>
        <dbReference type="ARBA" id="ARBA00022452"/>
    </source>
</evidence>
<dbReference type="InterPro" id="IPR027539">
    <property type="entry name" value="Mdm10"/>
</dbReference>
<dbReference type="FunCoup" id="A0A066W6P9">
    <property type="interactions" value="40"/>
</dbReference>
<dbReference type="GO" id="GO:0032865">
    <property type="term" value="C:ERMES complex"/>
    <property type="evidence" value="ECO:0007669"/>
    <property type="project" value="UniProtKB-UniRule"/>
</dbReference>
<dbReference type="HAMAP" id="MF_03102">
    <property type="entry name" value="Mdm10"/>
    <property type="match status" value="1"/>
</dbReference>
<dbReference type="PANTHER" id="PTHR28035:SF1">
    <property type="entry name" value="MITOCHONDRIAL DISTRIBUTION AND MORPHOLOGY PROTEIN 10"/>
    <property type="match status" value="1"/>
</dbReference>
<keyword evidence="5 6" id="KW-0472">Membrane</keyword>
<keyword evidence="2 6" id="KW-0812">Transmembrane</keyword>
<dbReference type="GO" id="GO:0051654">
    <property type="term" value="P:establishment of mitochondrion localization"/>
    <property type="evidence" value="ECO:0007669"/>
    <property type="project" value="TreeGrafter"/>
</dbReference>
<evidence type="ECO:0000256" key="2">
    <source>
        <dbReference type="ARBA" id="ARBA00022692"/>
    </source>
</evidence>
<sequence length="549" mass="59254">MYDFVSHVLRRYFEATGWNEHNSYLNLNAASAAILDFPTPPGVAFSISASPSPPFFTTYRLRALPSLQGNVGYIFSSTDVEHGVTLNIGHSSGRVGLKRMIERFRAPGLPTRPQGKTETWLASRRAVKRDYLLYGCMHIPSSRVDALWTTRLAPTWQAILSASSTPPRVPLSQQLSQLSGLASEQNTGYSTSNFKPTPTNLQILLQRDTGKWSTEYSYSLDDALWGFRFLHNFASREQTVRATDENGVTAKDIKSVAEDSTGWSAGGGLQGRFSAGAEFFFSSLEKSAGLSTGVRFATIPDGAENNDDMPSQAPTIITATLNPMMGHLSMAYAARMARDVAACSRFDFNVYSYDSELTLGFEYWLRSSPAPSLPVSLSRAAAQNIATEIAPASAPARPLVAALPGWSLRERPDQVSASSTAAPVSSSSLREPDSSVVAGFELADECVKDGSLQSSASSQGDEQVSTAVTASQRPSSDLIGLIKARVSSTTEISLMWQGRMRNSLVSAGCRANFNNRVKPVTSVGLEIMYFSSAADLPPVPTGQEDDVTS</sequence>
<dbReference type="OrthoDB" id="2103793at2759"/>
<dbReference type="GeneID" id="25264350"/>
<dbReference type="GO" id="GO:0015914">
    <property type="term" value="P:phospholipid transport"/>
    <property type="evidence" value="ECO:0007669"/>
    <property type="project" value="TreeGrafter"/>
</dbReference>